<evidence type="ECO:0000259" key="1">
    <source>
        <dbReference type="Pfam" id="PF13837"/>
    </source>
</evidence>
<feature type="domain" description="Myb/SANT-like DNA-binding" evidence="1">
    <location>
        <begin position="92"/>
        <end position="162"/>
    </location>
</feature>
<protein>
    <submittedName>
        <fullName evidence="2">Trihelix transcription factor gtl1-like protein</fullName>
    </submittedName>
</protein>
<dbReference type="Gene3D" id="1.10.10.60">
    <property type="entry name" value="Homeodomain-like"/>
    <property type="match status" value="1"/>
</dbReference>
<dbReference type="Proteomes" id="UP000036403">
    <property type="component" value="Unassembled WGS sequence"/>
</dbReference>
<dbReference type="PaxDb" id="67767-A0A0J7K719"/>
<dbReference type="OrthoDB" id="7553388at2759"/>
<keyword evidence="3" id="KW-1185">Reference proteome</keyword>
<evidence type="ECO:0000313" key="3">
    <source>
        <dbReference type="Proteomes" id="UP000036403"/>
    </source>
</evidence>
<gene>
    <name evidence="2" type="ORF">RF55_14958</name>
</gene>
<dbReference type="AlphaFoldDB" id="A0A0J7K719"/>
<sequence length="258" mass="29479">MATVIGEELTLIDGEENKEYSLIVSQEDATRAKKDHIFAHSLLQQAKKEAKKEAKKRAQVAEVETESAIATYSQVSCYVPNDDVAADNKEQHIWSRLETLLLLSCYKEHEEDYHNPKTSSNKFWEIISNKMAVQGYIISGTKCATKFQCLKRTYKAINDHNKNLATIERSGNIMISKPWIEPVAIAGSGVTNENIEKDSQSKPESKKRKLDKILEDYLEQSLQIQKGKENNAQKRHEEKMARLARIEEVLTENIRNNK</sequence>
<accession>A0A0J7K719</accession>
<reference evidence="2 3" key="1">
    <citation type="submission" date="2015-04" db="EMBL/GenBank/DDBJ databases">
        <title>Lasius niger genome sequencing.</title>
        <authorList>
            <person name="Konorov E.A."/>
            <person name="Nikitin M.A."/>
            <person name="Kirill M.V."/>
            <person name="Chang P."/>
        </authorList>
    </citation>
    <scope>NUCLEOTIDE SEQUENCE [LARGE SCALE GENOMIC DNA]</scope>
    <source>
        <tissue evidence="2">Whole</tissue>
    </source>
</reference>
<dbReference type="Pfam" id="PF13837">
    <property type="entry name" value="Myb_DNA-bind_4"/>
    <property type="match status" value="1"/>
</dbReference>
<dbReference type="EMBL" id="LBMM01012549">
    <property type="protein sequence ID" value="KMQ86157.1"/>
    <property type="molecule type" value="Genomic_DNA"/>
</dbReference>
<proteinExistence type="predicted"/>
<evidence type="ECO:0000313" key="2">
    <source>
        <dbReference type="EMBL" id="KMQ86157.1"/>
    </source>
</evidence>
<comment type="caution">
    <text evidence="2">The sequence shown here is derived from an EMBL/GenBank/DDBJ whole genome shotgun (WGS) entry which is preliminary data.</text>
</comment>
<dbReference type="InterPro" id="IPR044822">
    <property type="entry name" value="Myb_DNA-bind_4"/>
</dbReference>
<organism evidence="2 3">
    <name type="scientific">Lasius niger</name>
    <name type="common">Black garden ant</name>
    <dbReference type="NCBI Taxonomy" id="67767"/>
    <lineage>
        <taxon>Eukaryota</taxon>
        <taxon>Metazoa</taxon>
        <taxon>Ecdysozoa</taxon>
        <taxon>Arthropoda</taxon>
        <taxon>Hexapoda</taxon>
        <taxon>Insecta</taxon>
        <taxon>Pterygota</taxon>
        <taxon>Neoptera</taxon>
        <taxon>Endopterygota</taxon>
        <taxon>Hymenoptera</taxon>
        <taxon>Apocrita</taxon>
        <taxon>Aculeata</taxon>
        <taxon>Formicoidea</taxon>
        <taxon>Formicidae</taxon>
        <taxon>Formicinae</taxon>
        <taxon>Lasius</taxon>
        <taxon>Lasius</taxon>
    </lineage>
</organism>
<name>A0A0J7K719_LASNI</name>